<dbReference type="KEGG" id="fgi:OP10G_2155"/>
<dbReference type="PANTHER" id="PTHR43566">
    <property type="entry name" value="CONSERVED PROTEIN"/>
    <property type="match status" value="1"/>
</dbReference>
<accession>A0A068NPP9</accession>
<evidence type="ECO:0000313" key="4">
    <source>
        <dbReference type="Proteomes" id="UP000027982"/>
    </source>
</evidence>
<dbReference type="AlphaFoldDB" id="A0A068NPP9"/>
<dbReference type="STRING" id="661478.OP10G_2155"/>
<keyword evidence="4" id="KW-1185">Reference proteome</keyword>
<proteinExistence type="predicted"/>
<dbReference type="InterPro" id="IPR027417">
    <property type="entry name" value="P-loop_NTPase"/>
</dbReference>
<dbReference type="PANTHER" id="PTHR43566:SF2">
    <property type="entry name" value="DUF4143 DOMAIN-CONTAINING PROTEIN"/>
    <property type="match status" value="1"/>
</dbReference>
<dbReference type="Gene3D" id="3.40.50.300">
    <property type="entry name" value="P-loop containing nucleotide triphosphate hydrolases"/>
    <property type="match status" value="1"/>
</dbReference>
<feature type="domain" description="DUF4143" evidence="2">
    <location>
        <begin position="198"/>
        <end position="358"/>
    </location>
</feature>
<protein>
    <submittedName>
        <fullName evidence="3">Putative ATPase</fullName>
    </submittedName>
</protein>
<gene>
    <name evidence="3" type="ORF">OP10G_2155</name>
</gene>
<dbReference type="Pfam" id="PF13173">
    <property type="entry name" value="AAA_14"/>
    <property type="match status" value="1"/>
</dbReference>
<organism evidence="3 4">
    <name type="scientific">Fimbriimonas ginsengisoli Gsoil 348</name>
    <dbReference type="NCBI Taxonomy" id="661478"/>
    <lineage>
        <taxon>Bacteria</taxon>
        <taxon>Bacillati</taxon>
        <taxon>Armatimonadota</taxon>
        <taxon>Fimbriimonadia</taxon>
        <taxon>Fimbriimonadales</taxon>
        <taxon>Fimbriimonadaceae</taxon>
        <taxon>Fimbriimonas</taxon>
    </lineage>
</organism>
<name>A0A068NPP9_FIMGI</name>
<dbReference type="RefSeq" id="WP_025225910.1">
    <property type="nucleotide sequence ID" value="NZ_CP007139.1"/>
</dbReference>
<evidence type="ECO:0000313" key="3">
    <source>
        <dbReference type="EMBL" id="AIE85523.1"/>
    </source>
</evidence>
<dbReference type="OrthoDB" id="9783412at2"/>
<reference evidence="3 4" key="1">
    <citation type="journal article" date="2014" name="PLoS ONE">
        <title>The first complete genome sequence of the class fimbriimonadia in the phylum armatimonadetes.</title>
        <authorList>
            <person name="Hu Z.Y."/>
            <person name="Wang Y.Z."/>
            <person name="Im W.T."/>
            <person name="Wang S.Y."/>
            <person name="Zhao G.P."/>
            <person name="Zheng H.J."/>
            <person name="Quan Z.X."/>
        </authorList>
    </citation>
    <scope>NUCLEOTIDE SEQUENCE [LARGE SCALE GENOMIC DNA]</scope>
    <source>
        <strain evidence="3">Gsoil 348</strain>
    </source>
</reference>
<evidence type="ECO:0000259" key="1">
    <source>
        <dbReference type="Pfam" id="PF13173"/>
    </source>
</evidence>
<feature type="domain" description="AAA" evidence="1">
    <location>
        <begin position="17"/>
        <end position="136"/>
    </location>
</feature>
<dbReference type="InterPro" id="IPR041682">
    <property type="entry name" value="AAA_14"/>
</dbReference>
<evidence type="ECO:0000259" key="2">
    <source>
        <dbReference type="Pfam" id="PF13635"/>
    </source>
</evidence>
<dbReference type="Pfam" id="PF13635">
    <property type="entry name" value="DUF4143"/>
    <property type="match status" value="1"/>
</dbReference>
<dbReference type="EMBL" id="CP007139">
    <property type="protein sequence ID" value="AIE85523.1"/>
    <property type="molecule type" value="Genomic_DNA"/>
</dbReference>
<dbReference type="HOGENOM" id="CLU_041527_3_0_0"/>
<sequence>MIHRSAARIVREALADTPVVLVHGPRQAGKSTLAQAVADELGGFRRLNLDDALPRARAVEDPTDFIETLAGPALIDEVQRAPGIFLPIKSSVDRDRRPGRFLLTGSSNILALPKLADSLAGRMAIIDLLPLSQGEVEGHSEPTFLDRLFDGEPIEFEGSGVPDLAERIVRGGFPEARARASSQRRDAWFEDYSRTLLERDVRDLANIEGLVQMPRVLRLLAARAGQTINVLSLARDTGIPNTSLHRYLDLLKGVFLLHFVPAWSDDRGTRLTRSPKAYLVDTGLLAYLDNVSIKSLASNRDELDLVAENFVAMELIKLAKTSGARVELHHLRTVKQLEVDFVLEARGGDVVGIEVKASPSIRPEDADGLKFLKELAGDRFRRGIVLYTGREVQPFGKDMIALPIDALWGL</sequence>
<dbReference type="SUPFAM" id="SSF52540">
    <property type="entry name" value="P-loop containing nucleoside triphosphate hydrolases"/>
    <property type="match status" value="1"/>
</dbReference>
<dbReference type="Proteomes" id="UP000027982">
    <property type="component" value="Chromosome"/>
</dbReference>
<dbReference type="InterPro" id="IPR025420">
    <property type="entry name" value="DUF4143"/>
</dbReference>
<dbReference type="eggNOG" id="COG1373">
    <property type="taxonomic scope" value="Bacteria"/>
</dbReference>